<evidence type="ECO:0008006" key="2">
    <source>
        <dbReference type="Google" id="ProtNLM"/>
    </source>
</evidence>
<dbReference type="Proteomes" id="UP000886188">
    <property type="component" value="Unassembled WGS sequence"/>
</dbReference>
<dbReference type="AlphaFoldDB" id="A0A7V1D338"/>
<protein>
    <recommendedName>
        <fullName evidence="2">DUF2147 domain-containing protein</fullName>
    </recommendedName>
</protein>
<gene>
    <name evidence="1" type="ORF">ENH88_21750</name>
</gene>
<evidence type="ECO:0000313" key="1">
    <source>
        <dbReference type="EMBL" id="HEA19024.1"/>
    </source>
</evidence>
<organism evidence="1">
    <name type="scientific">Pseudoalteromonas prydzensis</name>
    <dbReference type="NCBI Taxonomy" id="182141"/>
    <lineage>
        <taxon>Bacteria</taxon>
        <taxon>Pseudomonadati</taxon>
        <taxon>Pseudomonadota</taxon>
        <taxon>Gammaproteobacteria</taxon>
        <taxon>Alteromonadales</taxon>
        <taxon>Pseudoalteromonadaceae</taxon>
        <taxon>Pseudoalteromonas</taxon>
    </lineage>
</organism>
<sequence>MKTLILTGLLVASPLVLANPLLGSWEFVEGKYAVEQGYVTAKAPELTSIKLITATHFNYITQKNGAFHYAGGGKYTLKNQQFVETFAYGNIPSLLGKSMAFDYKIEGNLWHHSLTENGKLVEAEVWRKID</sequence>
<reference evidence="1" key="1">
    <citation type="journal article" date="2020" name="mSystems">
        <title>Genome- and Community-Level Interaction Insights into Carbon Utilization and Element Cycling Functions of Hydrothermarchaeota in Hydrothermal Sediment.</title>
        <authorList>
            <person name="Zhou Z."/>
            <person name="Liu Y."/>
            <person name="Xu W."/>
            <person name="Pan J."/>
            <person name="Luo Z.H."/>
            <person name="Li M."/>
        </authorList>
    </citation>
    <scope>NUCLEOTIDE SEQUENCE [LARGE SCALE GENOMIC DNA]</scope>
    <source>
        <strain evidence="1">HyVt-346</strain>
    </source>
</reference>
<dbReference type="RefSeq" id="WP_304185546.1">
    <property type="nucleotide sequence ID" value="NZ_DRGM01000210.1"/>
</dbReference>
<dbReference type="EMBL" id="DRGM01000210">
    <property type="protein sequence ID" value="HEA19024.1"/>
    <property type="molecule type" value="Genomic_DNA"/>
</dbReference>
<name>A0A7V1D338_9GAMM</name>
<proteinExistence type="predicted"/>
<dbReference type="Gene3D" id="2.40.128.490">
    <property type="entry name" value="Uncharacterised protein PF14869, DUF4488"/>
    <property type="match status" value="1"/>
</dbReference>
<accession>A0A7V1D338</accession>
<comment type="caution">
    <text evidence="1">The sequence shown here is derived from an EMBL/GenBank/DDBJ whole genome shotgun (WGS) entry which is preliminary data.</text>
</comment>